<evidence type="ECO:0000313" key="2">
    <source>
        <dbReference type="EMBL" id="KAF0909809.1"/>
    </source>
</evidence>
<evidence type="ECO:0000256" key="1">
    <source>
        <dbReference type="SAM" id="SignalP"/>
    </source>
</evidence>
<dbReference type="Proteomes" id="UP000479710">
    <property type="component" value="Unassembled WGS sequence"/>
</dbReference>
<accession>A0A6G1DBQ9</accession>
<evidence type="ECO:0000313" key="3">
    <source>
        <dbReference type="Proteomes" id="UP000479710"/>
    </source>
</evidence>
<name>A0A6G1DBQ9_9ORYZ</name>
<dbReference type="EMBL" id="SPHZ02000006">
    <property type="protein sequence ID" value="KAF0909809.1"/>
    <property type="molecule type" value="Genomic_DNA"/>
</dbReference>
<protein>
    <submittedName>
        <fullName evidence="2">Uncharacterized protein</fullName>
    </submittedName>
</protein>
<feature type="chain" id="PRO_5026224153" evidence="1">
    <location>
        <begin position="33"/>
        <end position="89"/>
    </location>
</feature>
<dbReference type="AlphaFoldDB" id="A0A6G1DBQ9"/>
<keyword evidence="1" id="KW-0732">Signal</keyword>
<reference evidence="2 3" key="1">
    <citation type="submission" date="2019-11" db="EMBL/GenBank/DDBJ databases">
        <title>Whole genome sequence of Oryza granulata.</title>
        <authorList>
            <person name="Li W."/>
        </authorList>
    </citation>
    <scope>NUCLEOTIDE SEQUENCE [LARGE SCALE GENOMIC DNA]</scope>
    <source>
        <strain evidence="3">cv. Menghai</strain>
        <tissue evidence="2">Leaf</tissue>
    </source>
</reference>
<comment type="caution">
    <text evidence="2">The sequence shown here is derived from an EMBL/GenBank/DDBJ whole genome shotgun (WGS) entry which is preliminary data.</text>
</comment>
<proteinExistence type="predicted"/>
<feature type="signal peptide" evidence="1">
    <location>
        <begin position="1"/>
        <end position="32"/>
    </location>
</feature>
<organism evidence="2 3">
    <name type="scientific">Oryza meyeriana var. granulata</name>
    <dbReference type="NCBI Taxonomy" id="110450"/>
    <lineage>
        <taxon>Eukaryota</taxon>
        <taxon>Viridiplantae</taxon>
        <taxon>Streptophyta</taxon>
        <taxon>Embryophyta</taxon>
        <taxon>Tracheophyta</taxon>
        <taxon>Spermatophyta</taxon>
        <taxon>Magnoliopsida</taxon>
        <taxon>Liliopsida</taxon>
        <taxon>Poales</taxon>
        <taxon>Poaceae</taxon>
        <taxon>BOP clade</taxon>
        <taxon>Oryzoideae</taxon>
        <taxon>Oryzeae</taxon>
        <taxon>Oryzinae</taxon>
        <taxon>Oryza</taxon>
        <taxon>Oryza meyeriana</taxon>
    </lineage>
</organism>
<keyword evidence="3" id="KW-1185">Reference proteome</keyword>
<sequence>MRQQTRRQGLTHGNLHILPDVWLLYLLDSAHGAMKFMEMCKMNPTSDERPQCCSFFFHRWLWPTICTPEGCHGQQGKPFHRECKEPKLF</sequence>
<gene>
    <name evidence="2" type="ORF">E2562_000128</name>
</gene>